<dbReference type="OrthoDB" id="9815245at2"/>
<feature type="coiled-coil region" evidence="1">
    <location>
        <begin position="65"/>
        <end position="92"/>
    </location>
</feature>
<feature type="transmembrane region" description="Helical" evidence="2">
    <location>
        <begin position="25"/>
        <end position="46"/>
    </location>
</feature>
<dbReference type="FunFam" id="2.70.70.10:FF:000006">
    <property type="entry name" value="M23 family peptidase"/>
    <property type="match status" value="1"/>
</dbReference>
<keyword evidence="2" id="KW-0472">Membrane</keyword>
<gene>
    <name evidence="4" type="ORF">Cabys_1189</name>
    <name evidence="5" type="ORF">Calab_2383</name>
</gene>
<dbReference type="InterPro" id="IPR011055">
    <property type="entry name" value="Dup_hybrid_motif"/>
</dbReference>
<dbReference type="EMBL" id="CP018099">
    <property type="protein sequence ID" value="APF17938.1"/>
    <property type="molecule type" value="Genomic_DNA"/>
</dbReference>
<dbReference type="Gene3D" id="2.70.70.10">
    <property type="entry name" value="Glucose Permease (Domain IIA)"/>
    <property type="match status" value="1"/>
</dbReference>
<proteinExistence type="predicted"/>
<evidence type="ECO:0000313" key="5">
    <source>
        <dbReference type="EMBL" id="EHO41993.1"/>
    </source>
</evidence>
<organism evidence="5 6">
    <name type="scientific">Caldithrix abyssi DSM 13497</name>
    <dbReference type="NCBI Taxonomy" id="880073"/>
    <lineage>
        <taxon>Bacteria</taxon>
        <taxon>Pseudomonadati</taxon>
        <taxon>Calditrichota</taxon>
        <taxon>Calditrichia</taxon>
        <taxon>Calditrichales</taxon>
        <taxon>Calditrichaceae</taxon>
        <taxon>Caldithrix</taxon>
    </lineage>
</organism>
<reference evidence="4 7" key="2">
    <citation type="submission" date="2016-11" db="EMBL/GenBank/DDBJ databases">
        <title>Genomic analysis of Caldithrix abyssi and proposal of a novel bacterial phylum Caldithrichaeota.</title>
        <authorList>
            <person name="Kublanov I."/>
            <person name="Sigalova O."/>
            <person name="Gavrilov S."/>
            <person name="Lebedinsky A."/>
            <person name="Ivanova N."/>
            <person name="Daum C."/>
            <person name="Reddy T."/>
            <person name="Klenk H.P."/>
            <person name="Goker M."/>
            <person name="Reva O."/>
            <person name="Miroshnichenko M."/>
            <person name="Kyprides N."/>
            <person name="Woyke T."/>
            <person name="Gelfand M."/>
        </authorList>
    </citation>
    <scope>NUCLEOTIDE SEQUENCE [LARGE SCALE GENOMIC DNA]</scope>
    <source>
        <strain evidence="4 7">LF13</strain>
    </source>
</reference>
<dbReference type="STRING" id="880073.Cabys_1189"/>
<dbReference type="CDD" id="cd12797">
    <property type="entry name" value="M23_peptidase"/>
    <property type="match status" value="1"/>
</dbReference>
<dbReference type="Proteomes" id="UP000183868">
    <property type="component" value="Chromosome"/>
</dbReference>
<dbReference type="eggNOG" id="COG0739">
    <property type="taxonomic scope" value="Bacteria"/>
</dbReference>
<dbReference type="PaxDb" id="880073-Calab_2383"/>
<evidence type="ECO:0000259" key="3">
    <source>
        <dbReference type="Pfam" id="PF01551"/>
    </source>
</evidence>
<dbReference type="RefSeq" id="WP_006929189.1">
    <property type="nucleotide sequence ID" value="NZ_CM001402.1"/>
</dbReference>
<dbReference type="MEROPS" id="M23.014"/>
<dbReference type="SUPFAM" id="SSF51261">
    <property type="entry name" value="Duplicated hybrid motif"/>
    <property type="match status" value="1"/>
</dbReference>
<dbReference type="HOGENOM" id="CLU_029425_2_0_0"/>
<feature type="coiled-coil region" evidence="1">
    <location>
        <begin position="136"/>
        <end position="163"/>
    </location>
</feature>
<keyword evidence="2" id="KW-1133">Transmembrane helix</keyword>
<dbReference type="InterPro" id="IPR050570">
    <property type="entry name" value="Cell_wall_metabolism_enzyme"/>
</dbReference>
<feature type="domain" description="M23ase beta-sheet core" evidence="3">
    <location>
        <begin position="201"/>
        <end position="296"/>
    </location>
</feature>
<dbReference type="InParanoid" id="H1XY66"/>
<dbReference type="EMBL" id="CM001402">
    <property type="protein sequence ID" value="EHO41993.1"/>
    <property type="molecule type" value="Genomic_DNA"/>
</dbReference>
<protein>
    <submittedName>
        <fullName evidence="5">Peptidase M23</fullName>
    </submittedName>
    <submittedName>
        <fullName evidence="4">Peptidase family M23</fullName>
    </submittedName>
</protein>
<evidence type="ECO:0000256" key="2">
    <source>
        <dbReference type="SAM" id="Phobius"/>
    </source>
</evidence>
<sequence length="315" mass="36019">MKDESRIIFISRDQRKIKEIKISRWKLITFISVFLISFLIIGKIGLDLLVDFSLNSEMKRLSRTNLVLQDRLVEMSQKYKQLTEQIKKIAETDDQLRMVLGLPKLNEDVRKVGIGGSDYNYELLDQVSGFEARIDLSSTLKKINELEREVKLEMESYQSLLSTFHKKQDSVRYLPALRPVIHGVISSGFGRRYHPVFKVIRFHEGVDISAPTHTPVFASADGVVKFSGYNGGYGKMVVLDHKYGFQTRYAHLSKILVRRGQRIKRGEKIGEVGNTGISTAPHLHYEVLLHGKNLNPEHFFFDDPGLNQTIVANAQ</sequence>
<keyword evidence="1" id="KW-0175">Coiled coil</keyword>
<dbReference type="AlphaFoldDB" id="H1XY66"/>
<keyword evidence="2" id="KW-0812">Transmembrane</keyword>
<dbReference type="Proteomes" id="UP000004671">
    <property type="component" value="Chromosome"/>
</dbReference>
<dbReference type="PANTHER" id="PTHR21666">
    <property type="entry name" value="PEPTIDASE-RELATED"/>
    <property type="match status" value="1"/>
</dbReference>
<dbReference type="InterPro" id="IPR016047">
    <property type="entry name" value="M23ase_b-sheet_dom"/>
</dbReference>
<reference evidence="5 6" key="1">
    <citation type="submission" date="2011-09" db="EMBL/GenBank/DDBJ databases">
        <title>The permanent draft genome of Caldithrix abyssi DSM 13497.</title>
        <authorList>
            <consortium name="US DOE Joint Genome Institute (JGI-PGF)"/>
            <person name="Lucas S."/>
            <person name="Han J."/>
            <person name="Lapidus A."/>
            <person name="Bruce D."/>
            <person name="Goodwin L."/>
            <person name="Pitluck S."/>
            <person name="Peters L."/>
            <person name="Kyrpides N."/>
            <person name="Mavromatis K."/>
            <person name="Ivanova N."/>
            <person name="Mikhailova N."/>
            <person name="Chertkov O."/>
            <person name="Detter J.C."/>
            <person name="Tapia R."/>
            <person name="Han C."/>
            <person name="Land M."/>
            <person name="Hauser L."/>
            <person name="Markowitz V."/>
            <person name="Cheng J.-F."/>
            <person name="Hugenholtz P."/>
            <person name="Woyke T."/>
            <person name="Wu D."/>
            <person name="Spring S."/>
            <person name="Brambilla E."/>
            <person name="Klenk H.-P."/>
            <person name="Eisen J.A."/>
        </authorList>
    </citation>
    <scope>NUCLEOTIDE SEQUENCE [LARGE SCALE GENOMIC DNA]</scope>
    <source>
        <strain evidence="5 6">DSM 13497</strain>
    </source>
</reference>
<keyword evidence="6" id="KW-1185">Reference proteome</keyword>
<evidence type="ECO:0000313" key="7">
    <source>
        <dbReference type="Proteomes" id="UP000183868"/>
    </source>
</evidence>
<dbReference type="KEGG" id="caby:Cabys_1189"/>
<dbReference type="PANTHER" id="PTHR21666:SF270">
    <property type="entry name" value="MUREIN HYDROLASE ACTIVATOR ENVC"/>
    <property type="match status" value="1"/>
</dbReference>
<dbReference type="GO" id="GO:0004222">
    <property type="term" value="F:metalloendopeptidase activity"/>
    <property type="evidence" value="ECO:0007669"/>
    <property type="project" value="TreeGrafter"/>
</dbReference>
<evidence type="ECO:0000256" key="1">
    <source>
        <dbReference type="SAM" id="Coils"/>
    </source>
</evidence>
<accession>H1XY66</accession>
<dbReference type="Pfam" id="PF01551">
    <property type="entry name" value="Peptidase_M23"/>
    <property type="match status" value="1"/>
</dbReference>
<evidence type="ECO:0000313" key="4">
    <source>
        <dbReference type="EMBL" id="APF17938.1"/>
    </source>
</evidence>
<evidence type="ECO:0000313" key="6">
    <source>
        <dbReference type="Proteomes" id="UP000004671"/>
    </source>
</evidence>
<name>H1XY66_CALAY</name>